<evidence type="ECO:0000256" key="1">
    <source>
        <dbReference type="ARBA" id="ARBA00000085"/>
    </source>
</evidence>
<dbReference type="Pfam" id="PF07730">
    <property type="entry name" value="HisKA_3"/>
    <property type="match status" value="1"/>
</dbReference>
<dbReference type="InterPro" id="IPR036890">
    <property type="entry name" value="HATPase_C_sf"/>
</dbReference>
<dbReference type="SUPFAM" id="SSF55874">
    <property type="entry name" value="ATPase domain of HSP90 chaperone/DNA topoisomerase II/histidine kinase"/>
    <property type="match status" value="1"/>
</dbReference>
<dbReference type="RefSeq" id="WP_359771457.1">
    <property type="nucleotide sequence ID" value="NZ_JBEYRR010000001.1"/>
</dbReference>
<dbReference type="InterPro" id="IPR025828">
    <property type="entry name" value="Put_sensor_dom"/>
</dbReference>
<evidence type="ECO:0000313" key="14">
    <source>
        <dbReference type="Proteomes" id="UP001553843"/>
    </source>
</evidence>
<name>A0ABV3LRK7_9ACTN</name>
<dbReference type="InterPro" id="IPR050482">
    <property type="entry name" value="Sensor_HK_TwoCompSys"/>
</dbReference>
<gene>
    <name evidence="13" type="ORF">AB0887_09005</name>
</gene>
<keyword evidence="14" id="KW-1185">Reference proteome</keyword>
<dbReference type="CDD" id="cd16917">
    <property type="entry name" value="HATPase_UhpB-NarQ-NarX-like"/>
    <property type="match status" value="1"/>
</dbReference>
<evidence type="ECO:0000256" key="7">
    <source>
        <dbReference type="ARBA" id="ARBA00022840"/>
    </source>
</evidence>
<evidence type="ECO:0000256" key="9">
    <source>
        <dbReference type="SAM" id="MobiDB-lite"/>
    </source>
</evidence>
<dbReference type="Proteomes" id="UP001553843">
    <property type="component" value="Unassembled WGS sequence"/>
</dbReference>
<evidence type="ECO:0000256" key="8">
    <source>
        <dbReference type="ARBA" id="ARBA00023012"/>
    </source>
</evidence>
<comment type="catalytic activity">
    <reaction evidence="1">
        <text>ATP + protein L-histidine = ADP + protein N-phospho-L-histidine.</text>
        <dbReference type="EC" id="2.7.13.3"/>
    </reaction>
</comment>
<dbReference type="PANTHER" id="PTHR24421">
    <property type="entry name" value="NITRATE/NITRITE SENSOR PROTEIN NARX-RELATED"/>
    <property type="match status" value="1"/>
</dbReference>
<evidence type="ECO:0000256" key="10">
    <source>
        <dbReference type="SAM" id="Phobius"/>
    </source>
</evidence>
<dbReference type="Pfam" id="PF13796">
    <property type="entry name" value="Sensor"/>
    <property type="match status" value="1"/>
</dbReference>
<keyword evidence="6 13" id="KW-0418">Kinase</keyword>
<evidence type="ECO:0000256" key="3">
    <source>
        <dbReference type="ARBA" id="ARBA00022553"/>
    </source>
</evidence>
<comment type="caution">
    <text evidence="13">The sequence shown here is derived from an EMBL/GenBank/DDBJ whole genome shotgun (WGS) entry which is preliminary data.</text>
</comment>
<keyword evidence="10" id="KW-0472">Membrane</keyword>
<feature type="domain" description="Signal transduction histidine kinase subgroup 3 dimerisation and phosphoacceptor" evidence="11">
    <location>
        <begin position="261"/>
        <end position="329"/>
    </location>
</feature>
<feature type="transmembrane region" description="Helical" evidence="10">
    <location>
        <begin position="142"/>
        <end position="166"/>
    </location>
</feature>
<feature type="transmembrane region" description="Helical" evidence="10">
    <location>
        <begin position="63"/>
        <end position="90"/>
    </location>
</feature>
<evidence type="ECO:0000256" key="2">
    <source>
        <dbReference type="ARBA" id="ARBA00012438"/>
    </source>
</evidence>
<dbReference type="InterPro" id="IPR011712">
    <property type="entry name" value="Sig_transdc_His_kin_sub3_dim/P"/>
</dbReference>
<organism evidence="13 14">
    <name type="scientific">Streptomyces huasconensis</name>
    <dbReference type="NCBI Taxonomy" id="1854574"/>
    <lineage>
        <taxon>Bacteria</taxon>
        <taxon>Bacillati</taxon>
        <taxon>Actinomycetota</taxon>
        <taxon>Actinomycetes</taxon>
        <taxon>Kitasatosporales</taxon>
        <taxon>Streptomycetaceae</taxon>
        <taxon>Streptomyces</taxon>
    </lineage>
</organism>
<keyword evidence="7" id="KW-0067">ATP-binding</keyword>
<evidence type="ECO:0000259" key="11">
    <source>
        <dbReference type="Pfam" id="PF07730"/>
    </source>
</evidence>
<dbReference type="EMBL" id="JBEYRS010000003">
    <property type="protein sequence ID" value="MEW2362084.1"/>
    <property type="molecule type" value="Genomic_DNA"/>
</dbReference>
<dbReference type="GO" id="GO:0016301">
    <property type="term" value="F:kinase activity"/>
    <property type="evidence" value="ECO:0007669"/>
    <property type="project" value="UniProtKB-KW"/>
</dbReference>
<dbReference type="PANTHER" id="PTHR24421:SF10">
    <property type="entry name" value="NITRATE_NITRITE SENSOR PROTEIN NARQ"/>
    <property type="match status" value="1"/>
</dbReference>
<evidence type="ECO:0000313" key="13">
    <source>
        <dbReference type="EMBL" id="MEW2362084.1"/>
    </source>
</evidence>
<evidence type="ECO:0000256" key="4">
    <source>
        <dbReference type="ARBA" id="ARBA00022679"/>
    </source>
</evidence>
<sequence>MVLADTQDVGHRPGPGDPVIAGERPVACPQGPALPPNPYRALGSPYLWCASAHLATDAVMGAAGLAVLTALCVALCLIPAGLVGVPLAILAGRMLHLLGTAERQRWAAMPGLPIPPQPRPALSGPLLGSAAALARSRSSWQLVAYFGVLAPWSLVTLFGSVLVWGIPLALVLLPAYRAELPGGRASLGIIVVGDLGTALLVSALTLLLWATLAPLVVRGLLTADVLLARALLAPARDVTLAQRVEYLTESRARVVDAAEAERRRIERDLHDGAQQRLVAMTMTLGRARSRLKGSGQDAALELVDEARASAQEAIKELRDLTRGLHPPVLTDRGLDAALSAVAARLPIPVDVDVDVTPRPSTTVEGIAYFVVTEALTNVAKHARSQKAWVRIRRTTDRLAVTIGDDGVGGAEVSPGGGLAGLADRVSGVDGRLRVTSPPGGPTLIEVDMQCV</sequence>
<feature type="domain" description="Putative sensor" evidence="12">
    <location>
        <begin position="53"/>
        <end position="232"/>
    </location>
</feature>
<evidence type="ECO:0000256" key="5">
    <source>
        <dbReference type="ARBA" id="ARBA00022741"/>
    </source>
</evidence>
<dbReference type="Gene3D" id="1.20.5.1930">
    <property type="match status" value="1"/>
</dbReference>
<feature type="transmembrane region" description="Helical" evidence="10">
    <location>
        <begin position="186"/>
        <end position="210"/>
    </location>
</feature>
<evidence type="ECO:0000259" key="12">
    <source>
        <dbReference type="Pfam" id="PF13796"/>
    </source>
</evidence>
<keyword evidence="4" id="KW-0808">Transferase</keyword>
<feature type="region of interest" description="Disordered" evidence="9">
    <location>
        <begin position="1"/>
        <end position="20"/>
    </location>
</feature>
<dbReference type="Gene3D" id="3.30.565.10">
    <property type="entry name" value="Histidine kinase-like ATPase, C-terminal domain"/>
    <property type="match status" value="1"/>
</dbReference>
<keyword evidence="10" id="KW-1133">Transmembrane helix</keyword>
<proteinExistence type="predicted"/>
<reference evidence="13 14" key="1">
    <citation type="submission" date="2024-06" db="EMBL/GenBank/DDBJ databases">
        <title>The Natural Products Discovery Center: Release of the First 8490 Sequenced Strains for Exploring Actinobacteria Biosynthetic Diversity.</title>
        <authorList>
            <person name="Kalkreuter E."/>
            <person name="Kautsar S.A."/>
            <person name="Yang D."/>
            <person name="Bader C.D."/>
            <person name="Teijaro C.N."/>
            <person name="Fluegel L."/>
            <person name="Davis C.M."/>
            <person name="Simpson J.R."/>
            <person name="Lauterbach L."/>
            <person name="Steele A.D."/>
            <person name="Gui C."/>
            <person name="Meng S."/>
            <person name="Li G."/>
            <person name="Viehrig K."/>
            <person name="Ye F."/>
            <person name="Su P."/>
            <person name="Kiefer A.F."/>
            <person name="Nichols A."/>
            <person name="Cepeda A.J."/>
            <person name="Yan W."/>
            <person name="Fan B."/>
            <person name="Jiang Y."/>
            <person name="Adhikari A."/>
            <person name="Zheng C.-J."/>
            <person name="Schuster L."/>
            <person name="Cowan T.M."/>
            <person name="Smanski M.J."/>
            <person name="Chevrette M.G."/>
            <person name="De Carvalho L.P.S."/>
            <person name="Shen B."/>
        </authorList>
    </citation>
    <scope>NUCLEOTIDE SEQUENCE [LARGE SCALE GENOMIC DNA]</scope>
    <source>
        <strain evidence="13 14">NPDC047833</strain>
    </source>
</reference>
<evidence type="ECO:0000256" key="6">
    <source>
        <dbReference type="ARBA" id="ARBA00022777"/>
    </source>
</evidence>
<dbReference type="EC" id="2.7.13.3" evidence="2"/>
<protein>
    <recommendedName>
        <fullName evidence="2">histidine kinase</fullName>
        <ecNumber evidence="2">2.7.13.3</ecNumber>
    </recommendedName>
</protein>
<keyword evidence="5" id="KW-0547">Nucleotide-binding</keyword>
<keyword evidence="8" id="KW-0902">Two-component regulatory system</keyword>
<keyword evidence="3" id="KW-0597">Phosphoprotein</keyword>
<accession>A0ABV3LRK7</accession>
<keyword evidence="10" id="KW-0812">Transmembrane</keyword>